<dbReference type="Gene3D" id="2.60.40.790">
    <property type="match status" value="1"/>
</dbReference>
<feature type="region of interest" description="Disordered" evidence="3">
    <location>
        <begin position="155"/>
        <end position="175"/>
    </location>
</feature>
<feature type="domain" description="SHSP" evidence="4">
    <location>
        <begin position="58"/>
        <end position="175"/>
    </location>
</feature>
<feature type="region of interest" description="Disordered" evidence="3">
    <location>
        <begin position="1"/>
        <end position="33"/>
    </location>
</feature>
<sequence>MSVDPTKDAETTTDVEPTKEPEQRPAGAVGPLHRSPRELAEQLWESWPFGDFPWPFRETGRPAGVPIRVEEHRDGDQVVVRAELPGVDPEKDIDVTVEDGILTISAERRESTEKKEDKSYRSEFRYGSFVRRLPVPRGVRTEDVSASYRDGVLEVRLPSPPTEEAPPRKVQVQRG</sequence>
<comment type="similarity">
    <text evidence="1 2">Belongs to the small heat shock protein (HSP20) family.</text>
</comment>
<evidence type="ECO:0000256" key="3">
    <source>
        <dbReference type="SAM" id="MobiDB-lite"/>
    </source>
</evidence>
<evidence type="ECO:0000256" key="1">
    <source>
        <dbReference type="PROSITE-ProRule" id="PRU00285"/>
    </source>
</evidence>
<keyword evidence="6" id="KW-1185">Reference proteome</keyword>
<accession>A0A3N5A2W8</accession>
<feature type="compositionally biased region" description="Basic and acidic residues" evidence="3">
    <location>
        <begin position="1"/>
        <end position="23"/>
    </location>
</feature>
<dbReference type="AlphaFoldDB" id="A0A3N5A2W8"/>
<protein>
    <submittedName>
        <fullName evidence="5">HSP20 family molecular chaperone IbpA</fullName>
    </submittedName>
</protein>
<dbReference type="CDD" id="cd06464">
    <property type="entry name" value="ACD_sHsps-like"/>
    <property type="match status" value="1"/>
</dbReference>
<dbReference type="PROSITE" id="PS01031">
    <property type="entry name" value="SHSP"/>
    <property type="match status" value="1"/>
</dbReference>
<proteinExistence type="inferred from homology"/>
<reference evidence="5 6" key="1">
    <citation type="submission" date="2018-11" db="EMBL/GenBank/DDBJ databases">
        <title>Sequencing the genomes of 1000 actinobacteria strains.</title>
        <authorList>
            <person name="Klenk H.-P."/>
        </authorList>
    </citation>
    <scope>NUCLEOTIDE SEQUENCE [LARGE SCALE GENOMIC DNA]</scope>
    <source>
        <strain evidence="5 6">DSM 14418</strain>
    </source>
</reference>
<evidence type="ECO:0000313" key="5">
    <source>
        <dbReference type="EMBL" id="RPF27675.1"/>
    </source>
</evidence>
<dbReference type="Proteomes" id="UP000280726">
    <property type="component" value="Unassembled WGS sequence"/>
</dbReference>
<dbReference type="InterPro" id="IPR002068">
    <property type="entry name" value="A-crystallin/Hsp20_dom"/>
</dbReference>
<dbReference type="InterPro" id="IPR031107">
    <property type="entry name" value="Small_HSP"/>
</dbReference>
<gene>
    <name evidence="5" type="ORF">EDD32_2164</name>
</gene>
<evidence type="ECO:0000313" key="6">
    <source>
        <dbReference type="Proteomes" id="UP000280726"/>
    </source>
</evidence>
<comment type="caution">
    <text evidence="5">The sequence shown here is derived from an EMBL/GenBank/DDBJ whole genome shotgun (WGS) entry which is preliminary data.</text>
</comment>
<evidence type="ECO:0000256" key="2">
    <source>
        <dbReference type="RuleBase" id="RU003616"/>
    </source>
</evidence>
<dbReference type="Pfam" id="PF00011">
    <property type="entry name" value="HSP20"/>
    <property type="match status" value="1"/>
</dbReference>
<dbReference type="PANTHER" id="PTHR11527">
    <property type="entry name" value="HEAT-SHOCK PROTEIN 20 FAMILY MEMBER"/>
    <property type="match status" value="1"/>
</dbReference>
<dbReference type="OrthoDB" id="3855217at2"/>
<evidence type="ECO:0000259" key="4">
    <source>
        <dbReference type="PROSITE" id="PS01031"/>
    </source>
</evidence>
<dbReference type="InterPro" id="IPR008978">
    <property type="entry name" value="HSP20-like_chaperone"/>
</dbReference>
<dbReference type="RefSeq" id="WP_123917380.1">
    <property type="nucleotide sequence ID" value="NZ_RKRA01000001.1"/>
</dbReference>
<organism evidence="5 6">
    <name type="scientific">Georgenia muralis</name>
    <dbReference type="NCBI Taxonomy" id="154117"/>
    <lineage>
        <taxon>Bacteria</taxon>
        <taxon>Bacillati</taxon>
        <taxon>Actinomycetota</taxon>
        <taxon>Actinomycetes</taxon>
        <taxon>Micrococcales</taxon>
        <taxon>Bogoriellaceae</taxon>
        <taxon>Georgenia</taxon>
    </lineage>
</organism>
<dbReference type="EMBL" id="RKRA01000001">
    <property type="protein sequence ID" value="RPF27675.1"/>
    <property type="molecule type" value="Genomic_DNA"/>
</dbReference>
<name>A0A3N5A2W8_9MICO</name>
<dbReference type="SUPFAM" id="SSF49764">
    <property type="entry name" value="HSP20-like chaperones"/>
    <property type="match status" value="1"/>
</dbReference>